<accession>A0A813C2N2</accession>
<reference evidence="1" key="1">
    <citation type="submission" date="2021-02" db="EMBL/GenBank/DDBJ databases">
        <authorList>
            <person name="Dougan E. K."/>
            <person name="Rhodes N."/>
            <person name="Thang M."/>
            <person name="Chan C."/>
        </authorList>
    </citation>
    <scope>NUCLEOTIDE SEQUENCE</scope>
</reference>
<dbReference type="EMBL" id="CAJNJA010082636">
    <property type="protein sequence ID" value="CAE7933114.1"/>
    <property type="molecule type" value="Genomic_DNA"/>
</dbReference>
<name>A0A813C2N2_9DINO</name>
<dbReference type="AlphaFoldDB" id="A0A813C2N2"/>
<dbReference type="OrthoDB" id="10514711at2759"/>
<keyword evidence="2" id="KW-1185">Reference proteome</keyword>
<dbReference type="Proteomes" id="UP000601435">
    <property type="component" value="Unassembled WGS sequence"/>
</dbReference>
<protein>
    <recommendedName>
        <fullName evidence="3">t-SNARE coiled-coil homology domain-containing protein</fullName>
    </recommendedName>
</protein>
<gene>
    <name evidence="1" type="ORF">SNEC2469_LOCUS32553</name>
</gene>
<evidence type="ECO:0000313" key="1">
    <source>
        <dbReference type="EMBL" id="CAE7933114.1"/>
    </source>
</evidence>
<sequence length="59" mass="6542">MGSRLHDLEKGKGDATLVADLDEEMGHMIDALHEVETDFDNLYKQSSRASMPAPPQSQQ</sequence>
<evidence type="ECO:0008006" key="3">
    <source>
        <dbReference type="Google" id="ProtNLM"/>
    </source>
</evidence>
<comment type="caution">
    <text evidence="1">The sequence shown here is derived from an EMBL/GenBank/DDBJ whole genome shotgun (WGS) entry which is preliminary data.</text>
</comment>
<evidence type="ECO:0000313" key="2">
    <source>
        <dbReference type="Proteomes" id="UP000601435"/>
    </source>
</evidence>
<proteinExistence type="predicted"/>
<organism evidence="1 2">
    <name type="scientific">Symbiodinium necroappetens</name>
    <dbReference type="NCBI Taxonomy" id="1628268"/>
    <lineage>
        <taxon>Eukaryota</taxon>
        <taxon>Sar</taxon>
        <taxon>Alveolata</taxon>
        <taxon>Dinophyceae</taxon>
        <taxon>Suessiales</taxon>
        <taxon>Symbiodiniaceae</taxon>
        <taxon>Symbiodinium</taxon>
    </lineage>
</organism>